<dbReference type="PANTHER" id="PTHR30269">
    <property type="entry name" value="TRANSMEMBRANE PROTEIN YFCA"/>
    <property type="match status" value="1"/>
</dbReference>
<sequence length="259" mass="28000">MSVLDPSIFWFVFLVTLFAGFVKGAVGFAMPMIMMSAFASVLPPAQALAALILPTLVTNVMQASRQGLGAAWGSVRKFRWHIVMVAVFILVSAPLVTIVPQAPMYLVLGVPITLFALYQLTGRSLKFQVHHARRFEIVTGIIGGLYGGISGIWGPPLIVYLLSVGASKQDQMRVQGVVFLMGAVILTAAHIMSGVLNPRTLPLSALLVIPGVVGMGAGLWIHDRLNVAQFRRWTLVLLALSGLNLIRRGLEILFTQDQA</sequence>
<evidence type="ECO:0000256" key="4">
    <source>
        <dbReference type="ARBA" id="ARBA00022475"/>
    </source>
</evidence>
<keyword evidence="4 8" id="KW-1003">Cell membrane</keyword>
<organism evidence="9 10">
    <name type="scientific">Paracoccus denitrificans</name>
    <dbReference type="NCBI Taxonomy" id="266"/>
    <lineage>
        <taxon>Bacteria</taxon>
        <taxon>Pseudomonadati</taxon>
        <taxon>Pseudomonadota</taxon>
        <taxon>Alphaproteobacteria</taxon>
        <taxon>Rhodobacterales</taxon>
        <taxon>Paracoccaceae</taxon>
        <taxon>Paracoccus</taxon>
    </lineage>
</organism>
<evidence type="ECO:0000256" key="7">
    <source>
        <dbReference type="ARBA" id="ARBA00023136"/>
    </source>
</evidence>
<feature type="transmembrane region" description="Helical" evidence="8">
    <location>
        <begin position="34"/>
        <end position="57"/>
    </location>
</feature>
<feature type="transmembrane region" description="Helical" evidence="8">
    <location>
        <begin position="102"/>
        <end position="120"/>
    </location>
</feature>
<evidence type="ECO:0000313" key="9">
    <source>
        <dbReference type="EMBL" id="TKW67471.1"/>
    </source>
</evidence>
<evidence type="ECO:0000256" key="2">
    <source>
        <dbReference type="ARBA" id="ARBA00009142"/>
    </source>
</evidence>
<feature type="transmembrane region" description="Helical" evidence="8">
    <location>
        <begin position="141"/>
        <end position="162"/>
    </location>
</feature>
<comment type="similarity">
    <text evidence="2 8">Belongs to the 4-toluene sulfonate uptake permease (TSUP) (TC 2.A.102) family.</text>
</comment>
<dbReference type="PANTHER" id="PTHR30269:SF32">
    <property type="entry name" value="MEMBRANE TRANSPORTER PROTEIN-RELATED"/>
    <property type="match status" value="1"/>
</dbReference>
<proteinExistence type="inferred from homology"/>
<feature type="transmembrane region" description="Helical" evidence="8">
    <location>
        <begin position="174"/>
        <end position="196"/>
    </location>
</feature>
<feature type="transmembrane region" description="Helical" evidence="8">
    <location>
        <begin position="78"/>
        <end position="96"/>
    </location>
</feature>
<feature type="transmembrane region" description="Helical" evidence="8">
    <location>
        <begin position="203"/>
        <end position="221"/>
    </location>
</feature>
<keyword evidence="5 8" id="KW-0812">Transmembrane</keyword>
<evidence type="ECO:0000313" key="10">
    <source>
        <dbReference type="Proteomes" id="UP000315344"/>
    </source>
</evidence>
<keyword evidence="6 8" id="KW-1133">Transmembrane helix</keyword>
<dbReference type="GO" id="GO:0005886">
    <property type="term" value="C:plasma membrane"/>
    <property type="evidence" value="ECO:0007669"/>
    <property type="project" value="UniProtKB-SubCell"/>
</dbReference>
<evidence type="ECO:0000256" key="3">
    <source>
        <dbReference type="ARBA" id="ARBA00022448"/>
    </source>
</evidence>
<dbReference type="Proteomes" id="UP000315344">
    <property type="component" value="Unassembled WGS sequence"/>
</dbReference>
<dbReference type="EMBL" id="VAFL01000004">
    <property type="protein sequence ID" value="TKW67471.1"/>
    <property type="molecule type" value="Genomic_DNA"/>
</dbReference>
<name>A0A533I9P6_PARDE</name>
<gene>
    <name evidence="9" type="ORF">DI616_06460</name>
</gene>
<dbReference type="Pfam" id="PF01925">
    <property type="entry name" value="TauE"/>
    <property type="match status" value="1"/>
</dbReference>
<keyword evidence="7 8" id="KW-0472">Membrane</keyword>
<evidence type="ECO:0000256" key="1">
    <source>
        <dbReference type="ARBA" id="ARBA00004651"/>
    </source>
</evidence>
<reference evidence="9 10" key="1">
    <citation type="journal article" date="2017" name="Nat. Commun.">
        <title>In situ click chemistry generation of cyclooxygenase-2 inhibitors.</title>
        <authorList>
            <person name="Bhardwaj A."/>
            <person name="Kaur J."/>
            <person name="Wuest M."/>
            <person name="Wuest F."/>
        </authorList>
    </citation>
    <scope>NUCLEOTIDE SEQUENCE [LARGE SCALE GENOMIC DNA]</scope>
    <source>
        <strain evidence="9">S2_012_000_R3_94</strain>
    </source>
</reference>
<evidence type="ECO:0000256" key="8">
    <source>
        <dbReference type="RuleBase" id="RU363041"/>
    </source>
</evidence>
<comment type="caution">
    <text evidence="9">The sequence shown here is derived from an EMBL/GenBank/DDBJ whole genome shotgun (WGS) entry which is preliminary data.</text>
</comment>
<accession>A0A533I9P6</accession>
<keyword evidence="3" id="KW-0813">Transport</keyword>
<evidence type="ECO:0000256" key="5">
    <source>
        <dbReference type="ARBA" id="ARBA00022692"/>
    </source>
</evidence>
<dbReference type="AlphaFoldDB" id="A0A533I9P6"/>
<dbReference type="InterPro" id="IPR002781">
    <property type="entry name" value="TM_pro_TauE-like"/>
</dbReference>
<protein>
    <recommendedName>
        <fullName evidence="8">Probable membrane transporter protein</fullName>
    </recommendedName>
</protein>
<comment type="subcellular location">
    <subcellularLocation>
        <location evidence="1 8">Cell membrane</location>
        <topology evidence="1 8">Multi-pass membrane protein</topology>
    </subcellularLocation>
</comment>
<evidence type="ECO:0000256" key="6">
    <source>
        <dbReference type="ARBA" id="ARBA00022989"/>
    </source>
</evidence>
<dbReference type="InterPro" id="IPR052017">
    <property type="entry name" value="TSUP"/>
</dbReference>